<dbReference type="Proteomes" id="UP000654370">
    <property type="component" value="Unassembled WGS sequence"/>
</dbReference>
<accession>A0A8H7UHK2</accession>
<dbReference type="InterPro" id="IPR052433">
    <property type="entry name" value="X-Pro_dipept-like"/>
</dbReference>
<dbReference type="CDD" id="cd01087">
    <property type="entry name" value="Prolidase"/>
    <property type="match status" value="1"/>
</dbReference>
<dbReference type="AlphaFoldDB" id="A0A8H7UHK2"/>
<dbReference type="InterPro" id="IPR007865">
    <property type="entry name" value="Aminopep_P_N"/>
</dbReference>
<feature type="domain" description="Aminopeptidase P N-terminal" evidence="7">
    <location>
        <begin position="6"/>
        <end position="134"/>
    </location>
</feature>
<protein>
    <recommendedName>
        <fullName evidence="7">Aminopeptidase P N-terminal domain-containing protein</fullName>
    </recommendedName>
</protein>
<organism evidence="8 9">
    <name type="scientific">Mortierella isabellina</name>
    <name type="common">Filamentous fungus</name>
    <name type="synonym">Umbelopsis isabellina</name>
    <dbReference type="NCBI Taxonomy" id="91625"/>
    <lineage>
        <taxon>Eukaryota</taxon>
        <taxon>Fungi</taxon>
        <taxon>Fungi incertae sedis</taxon>
        <taxon>Mucoromycota</taxon>
        <taxon>Mucoromycotina</taxon>
        <taxon>Umbelopsidomycetes</taxon>
        <taxon>Umbelopsidales</taxon>
        <taxon>Umbelopsidaceae</taxon>
        <taxon>Umbelopsis</taxon>
    </lineage>
</organism>
<dbReference type="GO" id="GO:0006508">
    <property type="term" value="P:proteolysis"/>
    <property type="evidence" value="ECO:0007669"/>
    <property type="project" value="TreeGrafter"/>
</dbReference>
<dbReference type="InterPro" id="IPR001131">
    <property type="entry name" value="Peptidase_M24B_aminopep-P_CS"/>
</dbReference>
<name>A0A8H7UHK2_MORIS</name>
<keyword evidence="5" id="KW-0464">Manganese</keyword>
<dbReference type="PANTHER" id="PTHR43226:SF1">
    <property type="entry name" value="XAA-PRO DIPEPTIDASE"/>
    <property type="match status" value="1"/>
</dbReference>
<dbReference type="GO" id="GO:0070006">
    <property type="term" value="F:metalloaminopeptidase activity"/>
    <property type="evidence" value="ECO:0007669"/>
    <property type="project" value="InterPro"/>
</dbReference>
<sequence length="447" mass="50075">MPHQKLPTATSVQKVINNLKKSDGIIYLKGQVLHERDDTDVELPFRQESNFFYMTGVNEADFHVVVSLSSGNITLIAPDIVEDHVMWMGLPDTPEQLKNKYDVHEVVYASQLEQVLQKENPEKIYTLSICDVTAIPKNLQSKVDKDSLQPAIYDARLYKAQWEVELMREINKISSDAHIKLMKEAKAGLSEQQLHALFVYETARKGAFFQSYNPIVAAGVNAATLHYGKNNGGISKDQLVLIDAGAELNCYASDITRTFPAGGKFSKEQREIYEIVLEMQKKCFELCKPGVDWEDIHRLALRVACEGLVKIGILNGDVEELLSKHIPACLFPHGLGHSIGIDVHDVGGYAPGVQRVDEPGIRNLRMRRKLEAGMAVTVEPGIYFCDYIIDPLLKDSATSKYFDLEKLNHYKKVGGVRIEDDIVITESGFDNLTTVPKEVQEIEALMA</sequence>
<dbReference type="Pfam" id="PF00557">
    <property type="entry name" value="Peptidase_M24"/>
    <property type="match status" value="1"/>
</dbReference>
<dbReference type="SUPFAM" id="SSF53092">
    <property type="entry name" value="Creatinase/prolidase N-terminal domain"/>
    <property type="match status" value="1"/>
</dbReference>
<keyword evidence="3 6" id="KW-0479">Metal-binding</keyword>
<dbReference type="InterPro" id="IPR036005">
    <property type="entry name" value="Creatinase/aminopeptidase-like"/>
</dbReference>
<evidence type="ECO:0000256" key="6">
    <source>
        <dbReference type="RuleBase" id="RU000590"/>
    </source>
</evidence>
<dbReference type="FunFam" id="3.90.230.10:FF:000002">
    <property type="entry name" value="Xaa-Pro aminopeptidase 3"/>
    <property type="match status" value="1"/>
</dbReference>
<comment type="similarity">
    <text evidence="2 6">Belongs to the peptidase M24B family.</text>
</comment>
<dbReference type="PROSITE" id="PS00491">
    <property type="entry name" value="PROLINE_PEPTIDASE"/>
    <property type="match status" value="1"/>
</dbReference>
<proteinExistence type="inferred from homology"/>
<dbReference type="SUPFAM" id="SSF55920">
    <property type="entry name" value="Creatinase/aminopeptidase"/>
    <property type="match status" value="1"/>
</dbReference>
<evidence type="ECO:0000313" key="8">
    <source>
        <dbReference type="EMBL" id="KAG2183335.1"/>
    </source>
</evidence>
<keyword evidence="4" id="KW-0378">Hydrolase</keyword>
<dbReference type="InterPro" id="IPR000994">
    <property type="entry name" value="Pept_M24"/>
</dbReference>
<dbReference type="InterPro" id="IPR029149">
    <property type="entry name" value="Creatin/AminoP/Spt16_N"/>
</dbReference>
<evidence type="ECO:0000256" key="1">
    <source>
        <dbReference type="ARBA" id="ARBA00001936"/>
    </source>
</evidence>
<dbReference type="EMBL" id="JAEPQZ010000003">
    <property type="protein sequence ID" value="KAG2183335.1"/>
    <property type="molecule type" value="Genomic_DNA"/>
</dbReference>
<evidence type="ECO:0000313" key="9">
    <source>
        <dbReference type="Proteomes" id="UP000654370"/>
    </source>
</evidence>
<dbReference type="Gene3D" id="3.90.230.10">
    <property type="entry name" value="Creatinase/methionine aminopeptidase superfamily"/>
    <property type="match status" value="1"/>
</dbReference>
<dbReference type="Pfam" id="PF05195">
    <property type="entry name" value="AMP_N"/>
    <property type="match status" value="1"/>
</dbReference>
<reference evidence="8" key="1">
    <citation type="submission" date="2020-12" db="EMBL/GenBank/DDBJ databases">
        <title>Metabolic potential, ecology and presence of endohyphal bacteria is reflected in genomic diversity of Mucoromycotina.</title>
        <authorList>
            <person name="Muszewska A."/>
            <person name="Okrasinska A."/>
            <person name="Steczkiewicz K."/>
            <person name="Drgas O."/>
            <person name="Orlowska M."/>
            <person name="Perlinska-Lenart U."/>
            <person name="Aleksandrzak-Piekarczyk T."/>
            <person name="Szatraj K."/>
            <person name="Zielenkiewicz U."/>
            <person name="Pilsyk S."/>
            <person name="Malc E."/>
            <person name="Mieczkowski P."/>
            <person name="Kruszewska J.S."/>
            <person name="Biernat P."/>
            <person name="Pawlowska J."/>
        </authorList>
    </citation>
    <scope>NUCLEOTIDE SEQUENCE</scope>
    <source>
        <strain evidence="8">WA0000067209</strain>
    </source>
</reference>
<comment type="caution">
    <text evidence="8">The sequence shown here is derived from an EMBL/GenBank/DDBJ whole genome shotgun (WGS) entry which is preliminary data.</text>
</comment>
<comment type="cofactor">
    <cofactor evidence="1">
        <name>Mn(2+)</name>
        <dbReference type="ChEBI" id="CHEBI:29035"/>
    </cofactor>
</comment>
<keyword evidence="9" id="KW-1185">Reference proteome</keyword>
<evidence type="ECO:0000256" key="5">
    <source>
        <dbReference type="ARBA" id="ARBA00023211"/>
    </source>
</evidence>
<evidence type="ECO:0000259" key="7">
    <source>
        <dbReference type="SMART" id="SM01011"/>
    </source>
</evidence>
<dbReference type="Gene3D" id="3.40.350.10">
    <property type="entry name" value="Creatinase/prolidase N-terminal domain"/>
    <property type="match status" value="1"/>
</dbReference>
<evidence type="ECO:0000256" key="4">
    <source>
        <dbReference type="ARBA" id="ARBA00022801"/>
    </source>
</evidence>
<dbReference type="SMART" id="SM01011">
    <property type="entry name" value="AMP_N"/>
    <property type="match status" value="1"/>
</dbReference>
<dbReference type="GO" id="GO:0030145">
    <property type="term" value="F:manganese ion binding"/>
    <property type="evidence" value="ECO:0007669"/>
    <property type="project" value="InterPro"/>
</dbReference>
<evidence type="ECO:0000256" key="2">
    <source>
        <dbReference type="ARBA" id="ARBA00008766"/>
    </source>
</evidence>
<evidence type="ECO:0000256" key="3">
    <source>
        <dbReference type="ARBA" id="ARBA00022723"/>
    </source>
</evidence>
<dbReference type="OrthoDB" id="10261878at2759"/>
<dbReference type="PANTHER" id="PTHR43226">
    <property type="entry name" value="XAA-PRO AMINOPEPTIDASE 3"/>
    <property type="match status" value="1"/>
</dbReference>
<gene>
    <name evidence="8" type="ORF">INT43_006340</name>
</gene>